<dbReference type="EMBL" id="CP062803">
    <property type="protein sequence ID" value="QOT75079.1"/>
    <property type="molecule type" value="Genomic_DNA"/>
</dbReference>
<dbReference type="RefSeq" id="WP_150983260.1">
    <property type="nucleotide sequence ID" value="NZ_CP062803.1"/>
</dbReference>
<dbReference type="Proteomes" id="UP000397656">
    <property type="component" value="Chromosome 1"/>
</dbReference>
<evidence type="ECO:0000313" key="1">
    <source>
        <dbReference type="EMBL" id="QOT75079.1"/>
    </source>
</evidence>
<organism evidence="1 2">
    <name type="scientific">Cupriavidus basilensis</name>
    <dbReference type="NCBI Taxonomy" id="68895"/>
    <lineage>
        <taxon>Bacteria</taxon>
        <taxon>Pseudomonadati</taxon>
        <taxon>Pseudomonadota</taxon>
        <taxon>Betaproteobacteria</taxon>
        <taxon>Burkholderiales</taxon>
        <taxon>Burkholderiaceae</taxon>
        <taxon>Cupriavidus</taxon>
    </lineage>
</organism>
<dbReference type="AlphaFoldDB" id="A0A643G554"/>
<accession>A0A643G554</accession>
<dbReference type="GeneID" id="98401746"/>
<protein>
    <submittedName>
        <fullName evidence="1">Uncharacterized protein</fullName>
    </submittedName>
</protein>
<evidence type="ECO:0000313" key="2">
    <source>
        <dbReference type="Proteomes" id="UP000397656"/>
    </source>
</evidence>
<gene>
    <name evidence="1" type="ORF">F7R26_012585</name>
</gene>
<name>A0A643G554_9BURK</name>
<proteinExistence type="predicted"/>
<sequence length="127" mass="14070">MVIQPRQANEQPSIFDVLTGTVGKDRGPVHVVLPGVLTLADGGMELQQAIAAYSKARNLANEVTTFFCRAVGRPINTLEEFSLLTEWLDAIESAIRAAISIRDFASDKEFCAMQDECNMWLDHWQAS</sequence>
<reference evidence="1 2" key="1">
    <citation type="submission" date="2020-10" db="EMBL/GenBank/DDBJ databases">
        <title>Complete genome sequence of Cupriavidus basilensis CCUG 49340T.</title>
        <authorList>
            <person name="Salva-Serra F."/>
            <person name="Donoso R.A."/>
            <person name="Cho K.H."/>
            <person name="Yoo J.A."/>
            <person name="Lee K."/>
            <person name="Yoon S.-H."/>
            <person name="Perez-Pantoja D."/>
            <person name="Moore E.R.B."/>
        </authorList>
    </citation>
    <scope>NUCLEOTIDE SEQUENCE [LARGE SCALE GENOMIC DNA]</scope>
    <source>
        <strain evidence="2">CCUG 49340</strain>
    </source>
</reference>